<dbReference type="GO" id="GO:0003677">
    <property type="term" value="F:DNA binding"/>
    <property type="evidence" value="ECO:0007669"/>
    <property type="project" value="UniProtKB-KW"/>
</dbReference>
<dbReference type="Proteomes" id="UP000278843">
    <property type="component" value="Unassembled WGS sequence"/>
</dbReference>
<dbReference type="EMBL" id="RJPU01000011">
    <property type="protein sequence ID" value="RSJ93503.1"/>
    <property type="molecule type" value="Genomic_DNA"/>
</dbReference>
<dbReference type="InterPro" id="IPR010982">
    <property type="entry name" value="Lambda_DNA-bd_dom_sf"/>
</dbReference>
<evidence type="ECO:0000313" key="4">
    <source>
        <dbReference type="Proteomes" id="UP000278843"/>
    </source>
</evidence>
<accession>A0A428HCJ5</accession>
<dbReference type="SMART" id="SM00530">
    <property type="entry name" value="HTH_XRE"/>
    <property type="match status" value="1"/>
</dbReference>
<dbReference type="Pfam" id="PF01381">
    <property type="entry name" value="HTH_3"/>
    <property type="match status" value="1"/>
</dbReference>
<dbReference type="PANTHER" id="PTHR46558">
    <property type="entry name" value="TRACRIPTIONAL REGULATORY PROTEIN-RELATED-RELATED"/>
    <property type="match status" value="1"/>
</dbReference>
<dbReference type="CDD" id="cd00093">
    <property type="entry name" value="HTH_XRE"/>
    <property type="match status" value="1"/>
</dbReference>
<name>A0A428HCJ5_STRCR</name>
<proteinExistence type="predicted"/>
<evidence type="ECO:0000259" key="2">
    <source>
        <dbReference type="PROSITE" id="PS50943"/>
    </source>
</evidence>
<dbReference type="RefSeq" id="WP_125388477.1">
    <property type="nucleotide sequence ID" value="NZ_RJPU01000011.1"/>
</dbReference>
<dbReference type="AlphaFoldDB" id="A0A428HCJ5"/>
<sequence>MTFLGENLKKIRQEHKLTQIELANMLGISQKSYSHWETQKTEPTLENVVKLANIFNTTTDYFLGQTIYSKANLVRFLDDYDVSNIKNWTKEERDSFKFAILFEIMTRDDKISLLKLKDNLITEHNLDKNERDIINIIFKEVQLEFQDFPN</sequence>
<gene>
    <name evidence="3" type="primary">xre</name>
    <name evidence="3" type="ORF">D8790_09565</name>
</gene>
<reference evidence="3 4" key="1">
    <citation type="submission" date="2018-11" db="EMBL/GenBank/DDBJ databases">
        <title>Species Designations Belie Phenotypic and Genotypic Heterogeneity in Oral Streptococci.</title>
        <authorList>
            <person name="Velsko I."/>
        </authorList>
    </citation>
    <scope>NUCLEOTIDE SEQUENCE [LARGE SCALE GENOMIC DNA]</scope>
    <source>
        <strain evidence="3 4">BCC13</strain>
    </source>
</reference>
<feature type="domain" description="HTH cro/C1-type" evidence="2">
    <location>
        <begin position="8"/>
        <end position="62"/>
    </location>
</feature>
<dbReference type="SUPFAM" id="SSF47413">
    <property type="entry name" value="lambda repressor-like DNA-binding domains"/>
    <property type="match status" value="1"/>
</dbReference>
<evidence type="ECO:0000313" key="3">
    <source>
        <dbReference type="EMBL" id="RSJ93503.1"/>
    </source>
</evidence>
<dbReference type="InterPro" id="IPR001387">
    <property type="entry name" value="Cro/C1-type_HTH"/>
</dbReference>
<comment type="caution">
    <text evidence="3">The sequence shown here is derived from an EMBL/GenBank/DDBJ whole genome shotgun (WGS) entry which is preliminary data.</text>
</comment>
<organism evidence="3 4">
    <name type="scientific">Streptococcus cristatus</name>
    <dbReference type="NCBI Taxonomy" id="45634"/>
    <lineage>
        <taxon>Bacteria</taxon>
        <taxon>Bacillati</taxon>
        <taxon>Bacillota</taxon>
        <taxon>Bacilli</taxon>
        <taxon>Lactobacillales</taxon>
        <taxon>Streptococcaceae</taxon>
        <taxon>Streptococcus</taxon>
    </lineage>
</organism>
<dbReference type="PANTHER" id="PTHR46558:SF11">
    <property type="entry name" value="HTH-TYPE TRANSCRIPTIONAL REGULATOR XRE"/>
    <property type="match status" value="1"/>
</dbReference>
<dbReference type="Gene3D" id="1.10.260.40">
    <property type="entry name" value="lambda repressor-like DNA-binding domains"/>
    <property type="match status" value="1"/>
</dbReference>
<keyword evidence="1" id="KW-0238">DNA-binding</keyword>
<evidence type="ECO:0000256" key="1">
    <source>
        <dbReference type="ARBA" id="ARBA00023125"/>
    </source>
</evidence>
<dbReference type="PROSITE" id="PS50943">
    <property type="entry name" value="HTH_CROC1"/>
    <property type="match status" value="1"/>
</dbReference>
<protein>
    <submittedName>
        <fullName evidence="3">HTH-type transcriptional regulator Xre</fullName>
    </submittedName>
</protein>